<dbReference type="AlphaFoldDB" id="A0A9W8CNP7"/>
<dbReference type="Proteomes" id="UP001149813">
    <property type="component" value="Unassembled WGS sequence"/>
</dbReference>
<reference evidence="1" key="1">
    <citation type="submission" date="2022-07" db="EMBL/GenBank/DDBJ databases">
        <title>Phylogenomic reconstructions and comparative analyses of Kickxellomycotina fungi.</title>
        <authorList>
            <person name="Reynolds N.K."/>
            <person name="Stajich J.E."/>
            <person name="Barry K."/>
            <person name="Grigoriev I.V."/>
            <person name="Crous P."/>
            <person name="Smith M.E."/>
        </authorList>
    </citation>
    <scope>NUCLEOTIDE SEQUENCE</scope>
    <source>
        <strain evidence="1">NBRC 32514</strain>
    </source>
</reference>
<protein>
    <submittedName>
        <fullName evidence="1">Uncharacterized protein</fullName>
    </submittedName>
</protein>
<comment type="caution">
    <text evidence="1">The sequence shown here is derived from an EMBL/GenBank/DDBJ whole genome shotgun (WGS) entry which is preliminary data.</text>
</comment>
<sequence>MSTGKNTRVPVAQGVLYHICQYCGFVSGSEDQFLAHVTSYHEMMNSTSSEKPPAVICVYCGQALDINSEQALLHYKMHLRVPMIDNLTY</sequence>
<organism evidence="1 2">
    <name type="scientific">Coemansia erecta</name>
    <dbReference type="NCBI Taxonomy" id="147472"/>
    <lineage>
        <taxon>Eukaryota</taxon>
        <taxon>Fungi</taxon>
        <taxon>Fungi incertae sedis</taxon>
        <taxon>Zoopagomycota</taxon>
        <taxon>Kickxellomycotina</taxon>
        <taxon>Kickxellomycetes</taxon>
        <taxon>Kickxellales</taxon>
        <taxon>Kickxellaceae</taxon>
        <taxon>Coemansia</taxon>
    </lineage>
</organism>
<name>A0A9W8CNP7_9FUNG</name>
<evidence type="ECO:0000313" key="1">
    <source>
        <dbReference type="EMBL" id="KAJ1720460.1"/>
    </source>
</evidence>
<proteinExistence type="predicted"/>
<dbReference type="EMBL" id="JANBOJ010000256">
    <property type="protein sequence ID" value="KAJ1720460.1"/>
    <property type="molecule type" value="Genomic_DNA"/>
</dbReference>
<accession>A0A9W8CNP7</accession>
<evidence type="ECO:0000313" key="2">
    <source>
        <dbReference type="Proteomes" id="UP001149813"/>
    </source>
</evidence>
<gene>
    <name evidence="1" type="ORF">LPJ53_004911</name>
</gene>
<keyword evidence="2" id="KW-1185">Reference proteome</keyword>